<accession>A0A0W0EZR7</accession>
<dbReference type="AlphaFoldDB" id="A0A0W0EZR7"/>
<feature type="region of interest" description="Disordered" evidence="3">
    <location>
        <begin position="350"/>
        <end position="376"/>
    </location>
</feature>
<evidence type="ECO:0000313" key="6">
    <source>
        <dbReference type="Proteomes" id="UP000054988"/>
    </source>
</evidence>
<sequence>MSYPYPHGSHGQQGQYHDDYSTPSTPQYPQWEVLDPQSQQQLEPEVLTPTQQMHTPQQLFAPPPSMPMDTPETHYIPSQHSPVEPPPALLHRHSYEATSEGSPVDVSNPPRPATSTSQSQQSQLLRRAPPLRRSPSSRSKNRPNPYPRPHSAMGDFITTPVAGSSGRLQRVEEAEAAGGRYISVPPRITTSTSISSSSAGPSTAVATSPASAPGQIMSHGPTFSGASPYTPSTMLPPTTPIASAGGILQRQVQGGIATTGEASSVSRGRRYIIRSDIQYDPQTHVLTASMELPGVKKTQLSVTLSTCLINRVKQVVVSGRTSPVFPPPTSSVHFNVGGDPATGSSLAGVRDGSGAVTSSSGGGGGAVSEHDGTQLQHNVRERRYGEFTRTLPVPAETKLEDIDAAMEDGVLTLKICLGNPAESADVQVVPIR</sequence>
<dbReference type="EMBL" id="LATX01002428">
    <property type="protein sequence ID" value="KTB29582.1"/>
    <property type="molecule type" value="Genomic_DNA"/>
</dbReference>
<reference evidence="5 6" key="1">
    <citation type="submission" date="2015-12" db="EMBL/GenBank/DDBJ databases">
        <title>Draft genome sequence of Moniliophthora roreri, the causal agent of frosty pod rot of cacao.</title>
        <authorList>
            <person name="Aime M.C."/>
            <person name="Diaz-Valderrama J.R."/>
            <person name="Kijpornyongpan T."/>
            <person name="Phillips-Mora W."/>
        </authorList>
    </citation>
    <scope>NUCLEOTIDE SEQUENCE [LARGE SCALE GENOMIC DNA]</scope>
    <source>
        <strain evidence="5 6">MCA 2952</strain>
    </source>
</reference>
<evidence type="ECO:0000256" key="1">
    <source>
        <dbReference type="PROSITE-ProRule" id="PRU00285"/>
    </source>
</evidence>
<dbReference type="InterPro" id="IPR008978">
    <property type="entry name" value="HSP20-like_chaperone"/>
</dbReference>
<proteinExistence type="inferred from homology"/>
<dbReference type="InterPro" id="IPR002068">
    <property type="entry name" value="A-crystallin/Hsp20_dom"/>
</dbReference>
<feature type="region of interest" description="Disordered" evidence="3">
    <location>
        <begin position="190"/>
        <end position="213"/>
    </location>
</feature>
<feature type="region of interest" description="Disordered" evidence="3">
    <location>
        <begin position="1"/>
        <end position="168"/>
    </location>
</feature>
<evidence type="ECO:0000256" key="2">
    <source>
        <dbReference type="RuleBase" id="RU003616"/>
    </source>
</evidence>
<dbReference type="Gene3D" id="2.60.40.790">
    <property type="match status" value="1"/>
</dbReference>
<comment type="caution">
    <text evidence="5">The sequence shown here is derived from an EMBL/GenBank/DDBJ whole genome shotgun (WGS) entry which is preliminary data.</text>
</comment>
<dbReference type="PROSITE" id="PS01031">
    <property type="entry name" value="SHSP"/>
    <property type="match status" value="1"/>
</dbReference>
<dbReference type="Pfam" id="PF00011">
    <property type="entry name" value="HSP20"/>
    <property type="match status" value="1"/>
</dbReference>
<name>A0A0W0EZR7_MONRR</name>
<evidence type="ECO:0000256" key="3">
    <source>
        <dbReference type="SAM" id="MobiDB-lite"/>
    </source>
</evidence>
<organism evidence="5 6">
    <name type="scientific">Moniliophthora roreri</name>
    <name type="common">Frosty pod rot fungus</name>
    <name type="synonym">Monilia roreri</name>
    <dbReference type="NCBI Taxonomy" id="221103"/>
    <lineage>
        <taxon>Eukaryota</taxon>
        <taxon>Fungi</taxon>
        <taxon>Dikarya</taxon>
        <taxon>Basidiomycota</taxon>
        <taxon>Agaricomycotina</taxon>
        <taxon>Agaricomycetes</taxon>
        <taxon>Agaricomycetidae</taxon>
        <taxon>Agaricales</taxon>
        <taxon>Marasmiineae</taxon>
        <taxon>Marasmiaceae</taxon>
        <taxon>Moniliophthora</taxon>
    </lineage>
</organism>
<feature type="compositionally biased region" description="Polar residues" evidence="3">
    <location>
        <begin position="36"/>
        <end position="58"/>
    </location>
</feature>
<comment type="similarity">
    <text evidence="1 2">Belongs to the small heat shock protein (HSP20) family.</text>
</comment>
<dbReference type="SUPFAM" id="SSF49764">
    <property type="entry name" value="HSP20-like chaperones"/>
    <property type="match status" value="1"/>
</dbReference>
<feature type="domain" description="SHSP" evidence="4">
    <location>
        <begin position="268"/>
        <end position="432"/>
    </location>
</feature>
<dbReference type="CDD" id="cd06464">
    <property type="entry name" value="ACD_sHsps-like"/>
    <property type="match status" value="1"/>
</dbReference>
<dbReference type="Proteomes" id="UP000054988">
    <property type="component" value="Unassembled WGS sequence"/>
</dbReference>
<evidence type="ECO:0000313" key="5">
    <source>
        <dbReference type="EMBL" id="KTB29582.1"/>
    </source>
</evidence>
<gene>
    <name evidence="5" type="ORF">WG66_17849</name>
</gene>
<protein>
    <recommendedName>
        <fullName evidence="4">SHSP domain-containing protein</fullName>
    </recommendedName>
</protein>
<feature type="compositionally biased region" description="Low complexity" evidence="3">
    <location>
        <begin position="113"/>
        <end position="138"/>
    </location>
</feature>
<evidence type="ECO:0000259" key="4">
    <source>
        <dbReference type="PROSITE" id="PS01031"/>
    </source>
</evidence>
<feature type="compositionally biased region" description="Polar residues" evidence="3">
    <location>
        <begin position="10"/>
        <end position="28"/>
    </location>
</feature>